<proteinExistence type="predicted"/>
<organism evidence="2 3">
    <name type="scientific">Armillaria solidipes</name>
    <dbReference type="NCBI Taxonomy" id="1076256"/>
    <lineage>
        <taxon>Eukaryota</taxon>
        <taxon>Fungi</taxon>
        <taxon>Dikarya</taxon>
        <taxon>Basidiomycota</taxon>
        <taxon>Agaricomycotina</taxon>
        <taxon>Agaricomycetes</taxon>
        <taxon>Agaricomycetidae</taxon>
        <taxon>Agaricales</taxon>
        <taxon>Marasmiineae</taxon>
        <taxon>Physalacriaceae</taxon>
        <taxon>Armillaria</taxon>
    </lineage>
</organism>
<keyword evidence="3" id="KW-1185">Reference proteome</keyword>
<dbReference type="EMBL" id="KZ293416">
    <property type="protein sequence ID" value="PBK76330.1"/>
    <property type="molecule type" value="Genomic_DNA"/>
</dbReference>
<sequence length="127" mass="14122">MSSKFWWNPRPSIVNSWGQDYIDAITGIARGIAPTLLIGRVAAGHTRPDDSWHGSIVSSLRFGQGQSQTSIQQDALFSINLNDDPEAPVAVERTDEPDSGHVQTSPQRVYNNDVEAQQEEVETVFQW</sequence>
<dbReference type="AlphaFoldDB" id="A0A2H3C367"/>
<evidence type="ECO:0000313" key="3">
    <source>
        <dbReference type="Proteomes" id="UP000218334"/>
    </source>
</evidence>
<dbReference type="Proteomes" id="UP000218334">
    <property type="component" value="Unassembled WGS sequence"/>
</dbReference>
<protein>
    <submittedName>
        <fullName evidence="2">Uncharacterized protein</fullName>
    </submittedName>
</protein>
<reference evidence="3" key="1">
    <citation type="journal article" date="2017" name="Nat. Ecol. Evol.">
        <title>Genome expansion and lineage-specific genetic innovations in the forest pathogenic fungi Armillaria.</title>
        <authorList>
            <person name="Sipos G."/>
            <person name="Prasanna A.N."/>
            <person name="Walter M.C."/>
            <person name="O'Connor E."/>
            <person name="Balint B."/>
            <person name="Krizsan K."/>
            <person name="Kiss B."/>
            <person name="Hess J."/>
            <person name="Varga T."/>
            <person name="Slot J."/>
            <person name="Riley R."/>
            <person name="Boka B."/>
            <person name="Rigling D."/>
            <person name="Barry K."/>
            <person name="Lee J."/>
            <person name="Mihaltcheva S."/>
            <person name="LaButti K."/>
            <person name="Lipzen A."/>
            <person name="Waldron R."/>
            <person name="Moloney N.M."/>
            <person name="Sperisen C."/>
            <person name="Kredics L."/>
            <person name="Vagvoelgyi C."/>
            <person name="Patrignani A."/>
            <person name="Fitzpatrick D."/>
            <person name="Nagy I."/>
            <person name="Doyle S."/>
            <person name="Anderson J.B."/>
            <person name="Grigoriev I.V."/>
            <person name="Gueldener U."/>
            <person name="Muensterkoetter M."/>
            <person name="Nagy L.G."/>
        </authorList>
    </citation>
    <scope>NUCLEOTIDE SEQUENCE [LARGE SCALE GENOMIC DNA]</scope>
    <source>
        <strain evidence="3">28-4</strain>
    </source>
</reference>
<evidence type="ECO:0000313" key="2">
    <source>
        <dbReference type="EMBL" id="PBK76330.1"/>
    </source>
</evidence>
<name>A0A2H3C367_9AGAR</name>
<gene>
    <name evidence="2" type="ORF">ARMSODRAFT_969069</name>
</gene>
<accession>A0A2H3C367</accession>
<feature type="region of interest" description="Disordered" evidence="1">
    <location>
        <begin position="87"/>
        <end position="107"/>
    </location>
</feature>
<evidence type="ECO:0000256" key="1">
    <source>
        <dbReference type="SAM" id="MobiDB-lite"/>
    </source>
</evidence>